<organism evidence="2 3">
    <name type="scientific">Venturia inaequalis</name>
    <name type="common">Apple scab fungus</name>
    <dbReference type="NCBI Taxonomy" id="5025"/>
    <lineage>
        <taxon>Eukaryota</taxon>
        <taxon>Fungi</taxon>
        <taxon>Dikarya</taxon>
        <taxon>Ascomycota</taxon>
        <taxon>Pezizomycotina</taxon>
        <taxon>Dothideomycetes</taxon>
        <taxon>Pleosporomycetidae</taxon>
        <taxon>Venturiales</taxon>
        <taxon>Venturiaceae</taxon>
        <taxon>Venturia</taxon>
    </lineage>
</organism>
<evidence type="ECO:0000313" key="3">
    <source>
        <dbReference type="Proteomes" id="UP000447873"/>
    </source>
</evidence>
<evidence type="ECO:0000256" key="1">
    <source>
        <dbReference type="SAM" id="MobiDB-lite"/>
    </source>
</evidence>
<feature type="region of interest" description="Disordered" evidence="1">
    <location>
        <begin position="114"/>
        <end position="150"/>
    </location>
</feature>
<protein>
    <submittedName>
        <fullName evidence="2">Uncharacterized protein</fullName>
    </submittedName>
</protein>
<dbReference type="Proteomes" id="UP000447873">
    <property type="component" value="Unassembled WGS sequence"/>
</dbReference>
<name>A0A8H3UCZ4_VENIN</name>
<reference evidence="2 3" key="1">
    <citation type="submission" date="2018-12" db="EMBL/GenBank/DDBJ databases">
        <title>Venturia inaequalis Genome Resource.</title>
        <authorList>
            <person name="Lichtner F.J."/>
        </authorList>
    </citation>
    <scope>NUCLEOTIDE SEQUENCE [LARGE SCALE GENOMIC DNA]</scope>
    <source>
        <strain evidence="2 3">120213</strain>
    </source>
</reference>
<accession>A0A8H3UCZ4</accession>
<feature type="region of interest" description="Disordered" evidence="1">
    <location>
        <begin position="1"/>
        <end position="45"/>
    </location>
</feature>
<gene>
    <name evidence="2" type="ORF">EG328_008327</name>
</gene>
<feature type="compositionally biased region" description="Polar residues" evidence="1">
    <location>
        <begin position="23"/>
        <end position="41"/>
    </location>
</feature>
<comment type="caution">
    <text evidence="2">The sequence shown here is derived from an EMBL/GenBank/DDBJ whole genome shotgun (WGS) entry which is preliminary data.</text>
</comment>
<dbReference type="EMBL" id="WNWS01000469">
    <property type="protein sequence ID" value="KAE9967221.1"/>
    <property type="molecule type" value="Genomic_DNA"/>
</dbReference>
<feature type="compositionally biased region" description="Acidic residues" evidence="1">
    <location>
        <begin position="123"/>
        <end position="150"/>
    </location>
</feature>
<proteinExistence type="predicted"/>
<dbReference type="AlphaFoldDB" id="A0A8H3UCZ4"/>
<evidence type="ECO:0000313" key="2">
    <source>
        <dbReference type="EMBL" id="KAE9967221.1"/>
    </source>
</evidence>
<sequence>MASHKRALSTGESSGPKRKQTESEPTTPAKTQWGYVTSSKNAHPHDPAFEMLEIYLTLKEANDTIRGLSDADMDATVSWNEHVGSHGELELSRVDDEGQGIIYEVTRIPLRPVGYAAISSERESDEEEEGEKEEGEEEEGEEEEEEQVAD</sequence>